<dbReference type="Proteomes" id="UP000315995">
    <property type="component" value="Chromosome"/>
</dbReference>
<dbReference type="RefSeq" id="WP_141200130.1">
    <property type="nucleotide sequence ID" value="NZ_CP041186.1"/>
</dbReference>
<dbReference type="OrthoDB" id="5517340at2"/>
<protein>
    <submittedName>
        <fullName evidence="2">Uncharacterized protein</fullName>
    </submittedName>
</protein>
<evidence type="ECO:0000313" key="2">
    <source>
        <dbReference type="EMBL" id="QDG53676.1"/>
    </source>
</evidence>
<gene>
    <name evidence="2" type="ORF">FIV42_23905</name>
</gene>
<feature type="compositionally biased region" description="Acidic residues" evidence="1">
    <location>
        <begin position="240"/>
        <end position="264"/>
    </location>
</feature>
<feature type="compositionally biased region" description="Basic and acidic residues" evidence="1">
    <location>
        <begin position="174"/>
        <end position="184"/>
    </location>
</feature>
<dbReference type="AlphaFoldDB" id="A0A4Y6PZC9"/>
<accession>A0A5B8YDB9</accession>
<organism evidence="2 3">
    <name type="scientific">Persicimonas caeni</name>
    <dbReference type="NCBI Taxonomy" id="2292766"/>
    <lineage>
        <taxon>Bacteria</taxon>
        <taxon>Deltaproteobacteria</taxon>
        <taxon>Bradymonadales</taxon>
        <taxon>Bradymonadaceae</taxon>
        <taxon>Persicimonas</taxon>
    </lineage>
</organism>
<evidence type="ECO:0000313" key="3">
    <source>
        <dbReference type="Proteomes" id="UP000315995"/>
    </source>
</evidence>
<evidence type="ECO:0000256" key="1">
    <source>
        <dbReference type="SAM" id="MobiDB-lite"/>
    </source>
</evidence>
<sequence length="264" mass="29008">MAVLSKTAANFKLVTGTVIGALRTQGPEVAASIVELVYDGNAPTDLTVEQFMLDLADYLEGSTESFSALASRVMVEMGEDSAASQSEDETVETLREEVFWQRSQIAGTYGAQVADRLGYTGETPTDAHDIIQASAGFEQQLRQVGFPSETRPRRQPLDANEYANTLAALRAEVEQATRDNESDTRQTQQARSERDEAEAELKYDYRGVAEVAVGLFYLARKDALAEKVRPTARRNKGLPEPEDLDEPQTPDEPVVDTDEEPVEA</sequence>
<feature type="region of interest" description="Disordered" evidence="1">
    <location>
        <begin position="226"/>
        <end position="264"/>
    </location>
</feature>
<keyword evidence="3" id="KW-1185">Reference proteome</keyword>
<proteinExistence type="predicted"/>
<accession>A0A4Y6PZC9</accession>
<feature type="region of interest" description="Disordered" evidence="1">
    <location>
        <begin position="174"/>
        <end position="198"/>
    </location>
</feature>
<dbReference type="EMBL" id="CP041186">
    <property type="protein sequence ID" value="QDG53676.1"/>
    <property type="molecule type" value="Genomic_DNA"/>
</dbReference>
<reference evidence="2 3" key="1">
    <citation type="submission" date="2019-06" db="EMBL/GenBank/DDBJ databases">
        <title>Persicimonas caeni gen. nov., sp. nov., a predatory bacterium isolated from solar saltern.</title>
        <authorList>
            <person name="Wang S."/>
        </authorList>
    </citation>
    <scope>NUCLEOTIDE SEQUENCE [LARGE SCALE GENOMIC DNA]</scope>
    <source>
        <strain evidence="2 3">YN101</strain>
    </source>
</reference>
<name>A0A4Y6PZC9_PERCE</name>